<organism evidence="2 3">
    <name type="scientific">Candidozyma auris</name>
    <name type="common">Yeast</name>
    <name type="synonym">Candida auris</name>
    <dbReference type="NCBI Taxonomy" id="498019"/>
    <lineage>
        <taxon>Eukaryota</taxon>
        <taxon>Fungi</taxon>
        <taxon>Dikarya</taxon>
        <taxon>Ascomycota</taxon>
        <taxon>Saccharomycotina</taxon>
        <taxon>Pichiomycetes</taxon>
        <taxon>Metschnikowiaceae</taxon>
        <taxon>Candidozyma</taxon>
    </lineage>
</organism>
<accession>A0A0L0NUH8</accession>
<gene>
    <name evidence="2" type="ORF">QG37_05698</name>
</gene>
<keyword evidence="1" id="KW-0812">Transmembrane</keyword>
<evidence type="ECO:0000313" key="3">
    <source>
        <dbReference type="Proteomes" id="UP000037122"/>
    </source>
</evidence>
<dbReference type="AlphaFoldDB" id="A0A0L0NUH8"/>
<dbReference type="Proteomes" id="UP000037122">
    <property type="component" value="Unassembled WGS sequence"/>
</dbReference>
<name>A0A0L0NUH8_CANAR</name>
<dbReference type="VEuPathDB" id="FungiDB:QG37_05698"/>
<keyword evidence="1" id="KW-1133">Transmembrane helix</keyword>
<proteinExistence type="predicted"/>
<feature type="transmembrane region" description="Helical" evidence="1">
    <location>
        <begin position="29"/>
        <end position="51"/>
    </location>
</feature>
<dbReference type="EMBL" id="LGST01000041">
    <property type="protein sequence ID" value="KND97325.1"/>
    <property type="molecule type" value="Genomic_DNA"/>
</dbReference>
<keyword evidence="1" id="KW-0472">Membrane</keyword>
<protein>
    <submittedName>
        <fullName evidence="2">Uncharacterized protein</fullName>
    </submittedName>
</protein>
<evidence type="ECO:0000256" key="1">
    <source>
        <dbReference type="SAM" id="Phobius"/>
    </source>
</evidence>
<reference evidence="3" key="1">
    <citation type="journal article" date="2015" name="BMC Genomics">
        <title>Draft genome of a commonly misdiagnosed multidrug resistant pathogen Candida auris.</title>
        <authorList>
            <person name="Chatterjee S."/>
            <person name="Alampalli S.V."/>
            <person name="Nageshan R.K."/>
            <person name="Chettiar S.T."/>
            <person name="Joshi S."/>
            <person name="Tatu U.S."/>
        </authorList>
    </citation>
    <scope>NUCLEOTIDE SEQUENCE [LARGE SCALE GENOMIC DNA]</scope>
    <source>
        <strain evidence="3">6684</strain>
    </source>
</reference>
<sequence>MVVVMVVVVVVVVRSRRRGARSSGGGQAVVVATMATVAAILLDELSFLLTVHAERVAAMKMATSVSGRSIGSGSWTWSHVTFISLLIDTELSGTVEVAACDGGSDRKTREEQGRLEQHSEWGVKLAVS</sequence>
<comment type="caution">
    <text evidence="2">The sequence shown here is derived from an EMBL/GenBank/DDBJ whole genome shotgun (WGS) entry which is preliminary data.</text>
</comment>
<evidence type="ECO:0000313" key="2">
    <source>
        <dbReference type="EMBL" id="KND97325.1"/>
    </source>
</evidence>